<dbReference type="EMBL" id="ML732176">
    <property type="protein sequence ID" value="KAB8076779.1"/>
    <property type="molecule type" value="Genomic_DNA"/>
</dbReference>
<dbReference type="InterPro" id="IPR038872">
    <property type="entry name" value="Put_GTT3"/>
</dbReference>
<gene>
    <name evidence="3" type="ORF">BDV29DRAFT_169463</name>
</gene>
<keyword evidence="2" id="KW-0472">Membrane</keyword>
<dbReference type="PANTHER" id="PTHR41807">
    <property type="entry name" value="GLUTATHIONE TRANSFERASE 3"/>
    <property type="match status" value="1"/>
</dbReference>
<keyword evidence="2" id="KW-1133">Transmembrane helix</keyword>
<dbReference type="GO" id="GO:0016020">
    <property type="term" value="C:membrane"/>
    <property type="evidence" value="ECO:0007669"/>
    <property type="project" value="TreeGrafter"/>
</dbReference>
<feature type="transmembrane region" description="Helical" evidence="2">
    <location>
        <begin position="240"/>
        <end position="264"/>
    </location>
</feature>
<evidence type="ECO:0000256" key="2">
    <source>
        <dbReference type="SAM" id="Phobius"/>
    </source>
</evidence>
<keyword evidence="4" id="KW-1185">Reference proteome</keyword>
<reference evidence="3 4" key="1">
    <citation type="submission" date="2019-04" db="EMBL/GenBank/DDBJ databases">
        <title>Friends and foes A comparative genomics study of 23 Aspergillus species from section Flavi.</title>
        <authorList>
            <consortium name="DOE Joint Genome Institute"/>
            <person name="Kjaerbolling I."/>
            <person name="Vesth T."/>
            <person name="Frisvad J.C."/>
            <person name="Nybo J.L."/>
            <person name="Theobald S."/>
            <person name="Kildgaard S."/>
            <person name="Isbrandt T."/>
            <person name="Kuo A."/>
            <person name="Sato A."/>
            <person name="Lyhne E.K."/>
            <person name="Kogle M.E."/>
            <person name="Wiebenga A."/>
            <person name="Kun R.S."/>
            <person name="Lubbers R.J."/>
            <person name="Makela M.R."/>
            <person name="Barry K."/>
            <person name="Chovatia M."/>
            <person name="Clum A."/>
            <person name="Daum C."/>
            <person name="Haridas S."/>
            <person name="He G."/>
            <person name="LaButti K."/>
            <person name="Lipzen A."/>
            <person name="Mondo S."/>
            <person name="Riley R."/>
            <person name="Salamov A."/>
            <person name="Simmons B.A."/>
            <person name="Magnuson J.K."/>
            <person name="Henrissat B."/>
            <person name="Mortensen U.H."/>
            <person name="Larsen T.O."/>
            <person name="Devries R.P."/>
            <person name="Grigoriev I.V."/>
            <person name="Machida M."/>
            <person name="Baker S.E."/>
            <person name="Andersen M.R."/>
        </authorList>
    </citation>
    <scope>NUCLEOTIDE SEQUENCE [LARGE SCALE GENOMIC DNA]</scope>
    <source>
        <strain evidence="3 4">CBS 151.66</strain>
    </source>
</reference>
<organism evidence="3 4">
    <name type="scientific">Aspergillus leporis</name>
    <dbReference type="NCBI Taxonomy" id="41062"/>
    <lineage>
        <taxon>Eukaryota</taxon>
        <taxon>Fungi</taxon>
        <taxon>Dikarya</taxon>
        <taxon>Ascomycota</taxon>
        <taxon>Pezizomycotina</taxon>
        <taxon>Eurotiomycetes</taxon>
        <taxon>Eurotiomycetidae</taxon>
        <taxon>Eurotiales</taxon>
        <taxon>Aspergillaceae</taxon>
        <taxon>Aspergillus</taxon>
        <taxon>Aspergillus subgen. Circumdati</taxon>
    </lineage>
</organism>
<dbReference type="AlphaFoldDB" id="A0A5N5X7V2"/>
<dbReference type="PANTHER" id="PTHR41807:SF1">
    <property type="entry name" value="GLUTATHIONE TRANSFERASE 3"/>
    <property type="match status" value="1"/>
</dbReference>
<name>A0A5N5X7V2_9EURO</name>
<keyword evidence="2" id="KW-0812">Transmembrane</keyword>
<evidence type="ECO:0000256" key="1">
    <source>
        <dbReference type="SAM" id="MobiDB-lite"/>
    </source>
</evidence>
<feature type="region of interest" description="Disordered" evidence="1">
    <location>
        <begin position="65"/>
        <end position="137"/>
    </location>
</feature>
<sequence>MSAALPYLQKLRKSQLTDWAEATDLHDYEEYNKPELASALDHHLQANQSIFVNDSRLSDYYRRLTQTPRKGSPVKREPKVEVTPLAKEAPRSARRRQTRSKEESKEEVEPTDESDASSPPAVFQTPGPSPLLSAQQALPPSPAVVTDAIDRQTTALRKSISDAWTGSGVPESSSALRSTLSSVKAVQILLLALEGACIVKETLPLRFVTTVSVWLDPLIEIPVKVPDVFILVDGAFWAPFSLWLLTSIILPLTVAYFFNISLNIAQGSSATTRRSRAAQANFDPLSYNIAKALFAYLVYAQRFDFWDLYSRFSIAKVNAAVPGQWAGVVAGSAIGVIGTLYEAILRK</sequence>
<feature type="compositionally biased region" description="Basic and acidic residues" evidence="1">
    <location>
        <begin position="99"/>
        <end position="108"/>
    </location>
</feature>
<dbReference type="Proteomes" id="UP000326565">
    <property type="component" value="Unassembled WGS sequence"/>
</dbReference>
<proteinExistence type="predicted"/>
<accession>A0A5N5X7V2</accession>
<feature type="transmembrane region" description="Helical" evidence="2">
    <location>
        <begin position="285"/>
        <end position="303"/>
    </location>
</feature>
<feature type="transmembrane region" description="Helical" evidence="2">
    <location>
        <begin position="323"/>
        <end position="344"/>
    </location>
</feature>
<evidence type="ECO:0000313" key="3">
    <source>
        <dbReference type="EMBL" id="KAB8076779.1"/>
    </source>
</evidence>
<protein>
    <submittedName>
        <fullName evidence="3">Uncharacterized protein</fullName>
    </submittedName>
</protein>
<dbReference type="OrthoDB" id="4034134at2759"/>
<evidence type="ECO:0000313" key="4">
    <source>
        <dbReference type="Proteomes" id="UP000326565"/>
    </source>
</evidence>